<accession>A0ABN1EIP4</accession>
<gene>
    <name evidence="2" type="ORF">GCM10009416_00480</name>
</gene>
<evidence type="ECO:0000313" key="2">
    <source>
        <dbReference type="EMBL" id="GAA0566463.1"/>
    </source>
</evidence>
<keyword evidence="3" id="KW-1185">Reference proteome</keyword>
<organism evidence="2 3">
    <name type="scientific">Craurococcus roseus</name>
    <dbReference type="NCBI Taxonomy" id="77585"/>
    <lineage>
        <taxon>Bacteria</taxon>
        <taxon>Pseudomonadati</taxon>
        <taxon>Pseudomonadota</taxon>
        <taxon>Alphaproteobacteria</taxon>
        <taxon>Acetobacterales</taxon>
        <taxon>Acetobacteraceae</taxon>
        <taxon>Craurococcus</taxon>
    </lineage>
</organism>
<evidence type="ECO:0008006" key="4">
    <source>
        <dbReference type="Google" id="ProtNLM"/>
    </source>
</evidence>
<name>A0ABN1EIP4_9PROT</name>
<proteinExistence type="predicted"/>
<reference evidence="2 3" key="1">
    <citation type="journal article" date="2019" name="Int. J. Syst. Evol. Microbiol.">
        <title>The Global Catalogue of Microorganisms (GCM) 10K type strain sequencing project: providing services to taxonomists for standard genome sequencing and annotation.</title>
        <authorList>
            <consortium name="The Broad Institute Genomics Platform"/>
            <consortium name="The Broad Institute Genome Sequencing Center for Infectious Disease"/>
            <person name="Wu L."/>
            <person name="Ma J."/>
        </authorList>
    </citation>
    <scope>NUCLEOTIDE SEQUENCE [LARGE SCALE GENOMIC DNA]</scope>
    <source>
        <strain evidence="2 3">JCM 9933</strain>
    </source>
</reference>
<evidence type="ECO:0000313" key="3">
    <source>
        <dbReference type="Proteomes" id="UP001501588"/>
    </source>
</evidence>
<feature type="region of interest" description="Disordered" evidence="1">
    <location>
        <begin position="64"/>
        <end position="87"/>
    </location>
</feature>
<sequence>MSCSCVARTSVHAPQPLHPCRPWAPLSDAEWDAVAAFVTRDAGPGRPLRDPRGRLDTMLRNTLGNRPWRELPPEDGKPDTVSRLFRR</sequence>
<protein>
    <recommendedName>
        <fullName evidence="4">Transposase</fullName>
    </recommendedName>
</protein>
<feature type="compositionally biased region" description="Basic and acidic residues" evidence="1">
    <location>
        <begin position="67"/>
        <end position="80"/>
    </location>
</feature>
<dbReference type="RefSeq" id="WP_343893116.1">
    <property type="nucleotide sequence ID" value="NZ_BAAAFZ010000002.1"/>
</dbReference>
<evidence type="ECO:0000256" key="1">
    <source>
        <dbReference type="SAM" id="MobiDB-lite"/>
    </source>
</evidence>
<comment type="caution">
    <text evidence="2">The sequence shown here is derived from an EMBL/GenBank/DDBJ whole genome shotgun (WGS) entry which is preliminary data.</text>
</comment>
<dbReference type="Proteomes" id="UP001501588">
    <property type="component" value="Unassembled WGS sequence"/>
</dbReference>
<dbReference type="EMBL" id="BAAAFZ010000002">
    <property type="protein sequence ID" value="GAA0566463.1"/>
    <property type="molecule type" value="Genomic_DNA"/>
</dbReference>